<reference evidence="4" key="1">
    <citation type="submission" date="2025-08" db="UniProtKB">
        <authorList>
            <consortium name="RefSeq"/>
        </authorList>
    </citation>
    <scope>IDENTIFICATION</scope>
    <source>
        <tissue evidence="4">Whole sample</tissue>
    </source>
</reference>
<dbReference type="InterPro" id="IPR001810">
    <property type="entry name" value="F-box_dom"/>
</dbReference>
<dbReference type="Gene3D" id="1.20.1280.50">
    <property type="match status" value="1"/>
</dbReference>
<organism evidence="3 4">
    <name type="scientific">Crassostrea virginica</name>
    <name type="common">Eastern oyster</name>
    <dbReference type="NCBI Taxonomy" id="6565"/>
    <lineage>
        <taxon>Eukaryota</taxon>
        <taxon>Metazoa</taxon>
        <taxon>Spiralia</taxon>
        <taxon>Lophotrochozoa</taxon>
        <taxon>Mollusca</taxon>
        <taxon>Bivalvia</taxon>
        <taxon>Autobranchia</taxon>
        <taxon>Pteriomorphia</taxon>
        <taxon>Ostreida</taxon>
        <taxon>Ostreoidea</taxon>
        <taxon>Ostreidae</taxon>
        <taxon>Crassostrea</taxon>
    </lineage>
</organism>
<dbReference type="PANTHER" id="PTHR12125:SF5">
    <property type="entry name" value="F-BOX DOMAIN-CONTAINING PROTEIN"/>
    <property type="match status" value="1"/>
</dbReference>
<feature type="domain" description="F-box" evidence="1">
    <location>
        <begin position="20"/>
        <end position="67"/>
    </location>
</feature>
<dbReference type="PROSITE" id="PS50181">
    <property type="entry name" value="FBOX"/>
    <property type="match status" value="1"/>
</dbReference>
<dbReference type="InterPro" id="IPR036047">
    <property type="entry name" value="F-box-like_dom_sf"/>
</dbReference>
<proteinExistence type="predicted"/>
<name>A0A8B8DLS7_CRAVI</name>
<dbReference type="GO" id="GO:0061630">
    <property type="term" value="F:ubiquitin protein ligase activity"/>
    <property type="evidence" value="ECO:0007669"/>
    <property type="project" value="TreeGrafter"/>
</dbReference>
<dbReference type="InterPro" id="IPR008979">
    <property type="entry name" value="Galactose-bd-like_sf"/>
</dbReference>
<evidence type="ECO:0000313" key="3">
    <source>
        <dbReference type="Proteomes" id="UP000694844"/>
    </source>
</evidence>
<dbReference type="Gene3D" id="2.60.120.260">
    <property type="entry name" value="Galactose-binding domain-like"/>
    <property type="match status" value="1"/>
</dbReference>
<dbReference type="GO" id="GO:0036503">
    <property type="term" value="P:ERAD pathway"/>
    <property type="evidence" value="ECO:0007669"/>
    <property type="project" value="TreeGrafter"/>
</dbReference>
<dbReference type="GO" id="GO:0006516">
    <property type="term" value="P:glycoprotein catabolic process"/>
    <property type="evidence" value="ECO:0007669"/>
    <property type="project" value="TreeGrafter"/>
</dbReference>
<dbReference type="FunFam" id="2.60.120.260:FF:000012">
    <property type="entry name" value="F-box only protein 2"/>
    <property type="match status" value="1"/>
</dbReference>
<sequence length="294" mass="33968">MSQNQLNMGNKQTAQDSDIDLNGLDLPETVLIHILSFLDGKDLLMKYSVVSKTWKRLIDSQTLWRTKCERDGFYAEGLLPFPPDDFKNYYFKNPYNRNLVKNPCALEEFKHWKFRNGGDGFRVEDTPVGSHPLEKFTEVKGPYKCWATSYGWCKMHQVIDLIAEGCSPLVLDEVRPEIQVSEWYAARFDCKVVYSLRVKLLDEKSKVLKKWSFSDHKPAGKDWFKAEHIFTSYPGGVRFIKFKHEGKDEQFWAGHYGSKFTMATVRFNLKQRSASQPFCSTEDSSCSISSSDSD</sequence>
<dbReference type="GO" id="GO:0005737">
    <property type="term" value="C:cytoplasm"/>
    <property type="evidence" value="ECO:0007669"/>
    <property type="project" value="UniProtKB-ARBA"/>
</dbReference>
<evidence type="ECO:0000259" key="2">
    <source>
        <dbReference type="PROSITE" id="PS51114"/>
    </source>
</evidence>
<dbReference type="GO" id="GO:0019005">
    <property type="term" value="C:SCF ubiquitin ligase complex"/>
    <property type="evidence" value="ECO:0007669"/>
    <property type="project" value="TreeGrafter"/>
</dbReference>
<dbReference type="GO" id="GO:0031146">
    <property type="term" value="P:SCF-dependent proteasomal ubiquitin-dependent protein catabolic process"/>
    <property type="evidence" value="ECO:0007669"/>
    <property type="project" value="TreeGrafter"/>
</dbReference>
<dbReference type="Proteomes" id="UP000694844">
    <property type="component" value="Chromosome 4"/>
</dbReference>
<dbReference type="PANTHER" id="PTHR12125">
    <property type="entry name" value="F-BOX ONLY PROTEIN 6-LIKE PROTEIN"/>
    <property type="match status" value="1"/>
</dbReference>
<dbReference type="SUPFAM" id="SSF49785">
    <property type="entry name" value="Galactose-binding domain-like"/>
    <property type="match status" value="1"/>
</dbReference>
<dbReference type="SUPFAM" id="SSF81383">
    <property type="entry name" value="F-box domain"/>
    <property type="match status" value="1"/>
</dbReference>
<protein>
    <submittedName>
        <fullName evidence="4">F-box only protein 44-like isoform X2</fullName>
    </submittedName>
</protein>
<accession>A0A8B8DLS7</accession>
<evidence type="ECO:0000313" key="4">
    <source>
        <dbReference type="RefSeq" id="XP_022328710.1"/>
    </source>
</evidence>
<dbReference type="PROSITE" id="PS51114">
    <property type="entry name" value="FBA"/>
    <property type="match status" value="1"/>
</dbReference>
<dbReference type="SMART" id="SM00256">
    <property type="entry name" value="FBOX"/>
    <property type="match status" value="1"/>
</dbReference>
<evidence type="ECO:0000259" key="1">
    <source>
        <dbReference type="PROSITE" id="PS50181"/>
    </source>
</evidence>
<dbReference type="Pfam" id="PF12937">
    <property type="entry name" value="F-box-like"/>
    <property type="match status" value="1"/>
</dbReference>
<dbReference type="SMART" id="SM01198">
    <property type="entry name" value="FBA"/>
    <property type="match status" value="1"/>
</dbReference>
<dbReference type="Pfam" id="PF04300">
    <property type="entry name" value="FBA"/>
    <property type="match status" value="1"/>
</dbReference>
<feature type="domain" description="FBA" evidence="2">
    <location>
        <begin position="89"/>
        <end position="269"/>
    </location>
</feature>
<dbReference type="RefSeq" id="XP_022328710.1">
    <property type="nucleotide sequence ID" value="XM_022473002.1"/>
</dbReference>
<dbReference type="OrthoDB" id="6038823at2759"/>
<dbReference type="GeneID" id="111127763"/>
<dbReference type="InterPro" id="IPR007397">
    <property type="entry name" value="F-box-assoc_dom"/>
</dbReference>
<dbReference type="AlphaFoldDB" id="A0A8B8DLS7"/>
<keyword evidence="3" id="KW-1185">Reference proteome</keyword>
<gene>
    <name evidence="4" type="primary">LOC111127763</name>
</gene>
<dbReference type="InterPro" id="IPR039752">
    <property type="entry name" value="F-box_only"/>
</dbReference>